<protein>
    <recommendedName>
        <fullName evidence="9">Histidinol-phosphate aminotransferase</fullName>
        <ecNumber evidence="9">2.6.1.9</ecNumber>
    </recommendedName>
    <alternativeName>
        <fullName evidence="9">Imidazole acetol-phosphate transaminase</fullName>
    </alternativeName>
</protein>
<keyword evidence="5 9" id="KW-0028">Amino-acid biosynthesis</keyword>
<dbReference type="RefSeq" id="WP_342822911.1">
    <property type="nucleotide sequence ID" value="NZ_CP046146.1"/>
</dbReference>
<dbReference type="InterPro" id="IPR015421">
    <property type="entry name" value="PyrdxlP-dep_Trfase_major"/>
</dbReference>
<comment type="pathway">
    <text evidence="9">Amino-acid biosynthesis; L-histidine biosynthesis; L-histidine from 5-phospho-alpha-D-ribose 1-diphosphate: step 7/9.</text>
</comment>
<dbReference type="Gene3D" id="3.40.640.10">
    <property type="entry name" value="Type I PLP-dependent aspartate aminotransferase-like (Major domain)"/>
    <property type="match status" value="1"/>
</dbReference>
<name>A0AAJ5ZIH9_9CHLR</name>
<dbReference type="NCBIfam" id="TIGR01141">
    <property type="entry name" value="hisC"/>
    <property type="match status" value="1"/>
</dbReference>
<reference evidence="13 14" key="1">
    <citation type="submission" date="2019-11" db="EMBL/GenBank/DDBJ databases">
        <authorList>
            <person name="Cho J.-C."/>
        </authorList>
    </citation>
    <scope>NUCLEOTIDE SEQUENCE [LARGE SCALE GENOMIC DNA]</scope>
    <source>
        <strain evidence="12 13">JH1073</strain>
        <strain evidence="11 14">JH702</strain>
    </source>
</reference>
<evidence type="ECO:0000256" key="1">
    <source>
        <dbReference type="ARBA" id="ARBA00001933"/>
    </source>
</evidence>
<dbReference type="GO" id="GO:0030170">
    <property type="term" value="F:pyridoxal phosphate binding"/>
    <property type="evidence" value="ECO:0007669"/>
    <property type="project" value="InterPro"/>
</dbReference>
<accession>A0AAJ5ZIH9</accession>
<feature type="domain" description="Aminotransferase class I/classII large" evidence="10">
    <location>
        <begin position="37"/>
        <end position="356"/>
    </location>
</feature>
<dbReference type="GO" id="GO:0004400">
    <property type="term" value="F:histidinol-phosphate transaminase activity"/>
    <property type="evidence" value="ECO:0007669"/>
    <property type="project" value="UniProtKB-UniRule"/>
</dbReference>
<evidence type="ECO:0000256" key="5">
    <source>
        <dbReference type="ARBA" id="ARBA00022605"/>
    </source>
</evidence>
<feature type="modified residue" description="N6-(pyridoxal phosphate)lysine" evidence="9">
    <location>
        <position position="221"/>
    </location>
</feature>
<evidence type="ECO:0000256" key="3">
    <source>
        <dbReference type="ARBA" id="ARBA00011738"/>
    </source>
</evidence>
<proteinExistence type="inferred from homology"/>
<dbReference type="SUPFAM" id="SSF53383">
    <property type="entry name" value="PLP-dependent transferases"/>
    <property type="match status" value="1"/>
</dbReference>
<gene>
    <name evidence="9 12" type="primary">hisC</name>
    <name evidence="11" type="ORF">GKO46_02495</name>
    <name evidence="12" type="ORF">GKO48_06765</name>
</gene>
<dbReference type="AlphaFoldDB" id="A0AAJ5ZIH9"/>
<keyword evidence="8 9" id="KW-0368">Histidine biosynthesis</keyword>
<dbReference type="InterPro" id="IPR004839">
    <property type="entry name" value="Aminotransferase_I/II_large"/>
</dbReference>
<dbReference type="PROSITE" id="PS00105">
    <property type="entry name" value="AA_TRANSFER_CLASS_1"/>
    <property type="match status" value="1"/>
</dbReference>
<dbReference type="InterPro" id="IPR005861">
    <property type="entry name" value="HisP_aminotrans"/>
</dbReference>
<dbReference type="GO" id="GO:0000105">
    <property type="term" value="P:L-histidine biosynthetic process"/>
    <property type="evidence" value="ECO:0007669"/>
    <property type="project" value="UniProtKB-UniRule"/>
</dbReference>
<dbReference type="EMBL" id="WMBE01000001">
    <property type="protein sequence ID" value="MDG0865940.1"/>
    <property type="molecule type" value="Genomic_DNA"/>
</dbReference>
<evidence type="ECO:0000256" key="8">
    <source>
        <dbReference type="ARBA" id="ARBA00023102"/>
    </source>
</evidence>
<evidence type="ECO:0000256" key="9">
    <source>
        <dbReference type="HAMAP-Rule" id="MF_01023"/>
    </source>
</evidence>
<keyword evidence="4 9" id="KW-0032">Aminotransferase</keyword>
<evidence type="ECO:0000256" key="6">
    <source>
        <dbReference type="ARBA" id="ARBA00022679"/>
    </source>
</evidence>
<comment type="subunit">
    <text evidence="3 9">Homodimer.</text>
</comment>
<sequence>MSNLENLMRPHMAKIATYHGVDPSAELARKTGIKPEDVIRLNANENPYGAFDKIADALTGLDLHLYPDTQQRKLRAALSEYTGQPAERIIAGAGGDEIIDLLMRLFVGPGQKVLDCEPTFGMYAFSARQADAKIVSVDRNSSWDIDLPAMREEIDESARIVFLASPNNPTGNMLTESDARALLDTGIVVCVDETYYEFSGSSLSHLLDEYENLVILRSFSKWAGIAGLRVGYAIASENLIQHLLDIKQPYNINIAGEAAVLAALEHRSELLERAGSLVEQRKRLEAAIDELDGVSYYPSRGNFLLCSFERRTAEEAYVGLAQHGIFVRRFSQEVLGNSLRISAGTPEQTDRVIAALRTVV</sequence>
<dbReference type="Gene3D" id="3.90.1150.10">
    <property type="entry name" value="Aspartate Aminotransferase, domain 1"/>
    <property type="match status" value="1"/>
</dbReference>
<comment type="cofactor">
    <cofactor evidence="1 9">
        <name>pyridoxal 5'-phosphate</name>
        <dbReference type="ChEBI" id="CHEBI:597326"/>
    </cofactor>
</comment>
<organism evidence="12 13">
    <name type="scientific">Candidatus Lucifugimonas marina</name>
    <dbReference type="NCBI Taxonomy" id="3038979"/>
    <lineage>
        <taxon>Bacteria</taxon>
        <taxon>Bacillati</taxon>
        <taxon>Chloroflexota</taxon>
        <taxon>Dehalococcoidia</taxon>
        <taxon>SAR202 cluster</taxon>
        <taxon>Candidatus Lucifugimonadales</taxon>
        <taxon>Candidatus Lucifugimonadaceae</taxon>
        <taxon>Candidatus Lucifugimonas</taxon>
    </lineage>
</organism>
<dbReference type="HAMAP" id="MF_01023">
    <property type="entry name" value="HisC_aminotrans_2"/>
    <property type="match status" value="1"/>
</dbReference>
<dbReference type="InterPro" id="IPR015422">
    <property type="entry name" value="PyrdxlP-dep_Trfase_small"/>
</dbReference>
<dbReference type="EMBL" id="CP046147">
    <property type="protein sequence ID" value="WFG39331.1"/>
    <property type="molecule type" value="Genomic_DNA"/>
</dbReference>
<dbReference type="Proteomes" id="UP001219901">
    <property type="component" value="Chromosome"/>
</dbReference>
<evidence type="ECO:0000313" key="13">
    <source>
        <dbReference type="Proteomes" id="UP001219901"/>
    </source>
</evidence>
<reference evidence="12" key="2">
    <citation type="journal article" date="2023" name="Nat. Commun.">
        <title>Cultivation of marine bacteria of the SAR202 clade.</title>
        <authorList>
            <person name="Lim Y."/>
            <person name="Seo J.H."/>
            <person name="Giovannoni S.J."/>
            <person name="Kang I."/>
            <person name="Cho J.C."/>
        </authorList>
    </citation>
    <scope>NUCLEOTIDE SEQUENCE</scope>
    <source>
        <strain evidence="12">JH1073</strain>
    </source>
</reference>
<dbReference type="InterPro" id="IPR004838">
    <property type="entry name" value="NHTrfase_class1_PyrdxlP-BS"/>
</dbReference>
<dbReference type="CDD" id="cd00609">
    <property type="entry name" value="AAT_like"/>
    <property type="match status" value="1"/>
</dbReference>
<dbReference type="Pfam" id="PF00155">
    <property type="entry name" value="Aminotran_1_2"/>
    <property type="match status" value="1"/>
</dbReference>
<evidence type="ECO:0000256" key="4">
    <source>
        <dbReference type="ARBA" id="ARBA00022576"/>
    </source>
</evidence>
<reference evidence="13" key="3">
    <citation type="submission" date="2023-06" db="EMBL/GenBank/DDBJ databases">
        <title>Pangenomics reveal diversification of enzyme families and niche specialization in globally abundant SAR202 bacteria.</title>
        <authorList>
            <person name="Saw J.H.W."/>
        </authorList>
    </citation>
    <scope>NUCLEOTIDE SEQUENCE [LARGE SCALE GENOMIC DNA]</scope>
    <source>
        <strain evidence="13">JH1073</strain>
    </source>
</reference>
<evidence type="ECO:0000313" key="14">
    <source>
        <dbReference type="Proteomes" id="UP001321249"/>
    </source>
</evidence>
<dbReference type="PANTHER" id="PTHR42885:SF2">
    <property type="entry name" value="HISTIDINOL-PHOSPHATE AMINOTRANSFERASE"/>
    <property type="match status" value="1"/>
</dbReference>
<dbReference type="EC" id="2.6.1.9" evidence="9"/>
<keyword evidence="7 9" id="KW-0663">Pyridoxal phosphate</keyword>
<comment type="catalytic activity">
    <reaction evidence="9">
        <text>L-histidinol phosphate + 2-oxoglutarate = 3-(imidazol-4-yl)-2-oxopropyl phosphate + L-glutamate</text>
        <dbReference type="Rhea" id="RHEA:23744"/>
        <dbReference type="ChEBI" id="CHEBI:16810"/>
        <dbReference type="ChEBI" id="CHEBI:29985"/>
        <dbReference type="ChEBI" id="CHEBI:57766"/>
        <dbReference type="ChEBI" id="CHEBI:57980"/>
        <dbReference type="EC" id="2.6.1.9"/>
    </reaction>
</comment>
<keyword evidence="13" id="KW-1185">Reference proteome</keyword>
<evidence type="ECO:0000256" key="2">
    <source>
        <dbReference type="ARBA" id="ARBA00007970"/>
    </source>
</evidence>
<evidence type="ECO:0000259" key="10">
    <source>
        <dbReference type="Pfam" id="PF00155"/>
    </source>
</evidence>
<evidence type="ECO:0000313" key="12">
    <source>
        <dbReference type="EMBL" id="WFG39331.1"/>
    </source>
</evidence>
<evidence type="ECO:0000256" key="7">
    <source>
        <dbReference type="ARBA" id="ARBA00022898"/>
    </source>
</evidence>
<evidence type="ECO:0000313" key="11">
    <source>
        <dbReference type="EMBL" id="MDG0865940.1"/>
    </source>
</evidence>
<comment type="similarity">
    <text evidence="2 9">Belongs to the class-II pyridoxal-phosphate-dependent aminotransferase family. Histidinol-phosphate aminotransferase subfamily.</text>
</comment>
<dbReference type="PANTHER" id="PTHR42885">
    <property type="entry name" value="HISTIDINOL-PHOSPHATE AMINOTRANSFERASE-RELATED"/>
    <property type="match status" value="1"/>
</dbReference>
<keyword evidence="6 9" id="KW-0808">Transferase</keyword>
<dbReference type="InterPro" id="IPR015424">
    <property type="entry name" value="PyrdxlP-dep_Trfase"/>
</dbReference>
<dbReference type="Proteomes" id="UP001321249">
    <property type="component" value="Unassembled WGS sequence"/>
</dbReference>